<feature type="transmembrane region" description="Helical" evidence="2">
    <location>
        <begin position="64"/>
        <end position="89"/>
    </location>
</feature>
<feature type="transmembrane region" description="Helical" evidence="2">
    <location>
        <begin position="399"/>
        <end position="420"/>
    </location>
</feature>
<dbReference type="Pfam" id="PF19877">
    <property type="entry name" value="DUF6350"/>
    <property type="match status" value="1"/>
</dbReference>
<evidence type="ECO:0000256" key="1">
    <source>
        <dbReference type="SAM" id="MobiDB-lite"/>
    </source>
</evidence>
<evidence type="ECO:0000256" key="2">
    <source>
        <dbReference type="SAM" id="Phobius"/>
    </source>
</evidence>
<reference evidence="3 4" key="1">
    <citation type="journal article" date="2016" name="Int. J. Syst. Evol. Microbiol.">
        <title>Resolving the Complexity of Human Skin Metagenomes Using Single-Molecule Sequencing.</title>
        <authorList>
            <consortium name="NISC Comparative Sequencing Program"/>
            <person name="Tsai Y.C."/>
            <person name="Conlan S."/>
            <person name="Deming C."/>
            <person name="Segre J.A."/>
            <person name="Kong H.H."/>
            <person name="Korlach J."/>
            <person name="Oh J."/>
        </authorList>
    </citation>
    <scope>NUCLEOTIDE SEQUENCE [LARGE SCALE GENOMIC DNA]</scope>
    <source>
        <strain evidence="3 4">1B08</strain>
    </source>
</reference>
<dbReference type="EMBL" id="LTEB01000022">
    <property type="protein sequence ID" value="KXU18494.1"/>
    <property type="molecule type" value="Genomic_DNA"/>
</dbReference>
<dbReference type="InterPro" id="IPR045931">
    <property type="entry name" value="DUF6350"/>
</dbReference>
<feature type="transmembrane region" description="Helical" evidence="2">
    <location>
        <begin position="330"/>
        <end position="350"/>
    </location>
</feature>
<protein>
    <submittedName>
        <fullName evidence="3">Membrane protein</fullName>
    </submittedName>
</protein>
<accession>A0ABR5VB01</accession>
<feature type="transmembrane region" description="Helical" evidence="2">
    <location>
        <begin position="306"/>
        <end position="324"/>
    </location>
</feature>
<feature type="region of interest" description="Disordered" evidence="1">
    <location>
        <begin position="1"/>
        <end position="50"/>
    </location>
</feature>
<feature type="compositionally biased region" description="Polar residues" evidence="1">
    <location>
        <begin position="1"/>
        <end position="19"/>
    </location>
</feature>
<feature type="compositionally biased region" description="Acidic residues" evidence="1">
    <location>
        <begin position="549"/>
        <end position="560"/>
    </location>
</feature>
<gene>
    <name evidence="3" type="ORF">WM41_0764</name>
</gene>
<feature type="compositionally biased region" description="Acidic residues" evidence="1">
    <location>
        <begin position="513"/>
        <end position="522"/>
    </location>
</feature>
<keyword evidence="2" id="KW-0812">Transmembrane</keyword>
<feature type="transmembrane region" description="Helical" evidence="2">
    <location>
        <begin position="232"/>
        <end position="253"/>
    </location>
</feature>
<dbReference type="Proteomes" id="UP000070339">
    <property type="component" value="Unassembled WGS sequence"/>
</dbReference>
<feature type="compositionally biased region" description="Acidic residues" evidence="1">
    <location>
        <begin position="449"/>
        <end position="463"/>
    </location>
</feature>
<feature type="transmembrane region" description="Helical" evidence="2">
    <location>
        <begin position="273"/>
        <end position="294"/>
    </location>
</feature>
<feature type="region of interest" description="Disordered" evidence="1">
    <location>
        <begin position="439"/>
        <end position="566"/>
    </location>
</feature>
<organism evidence="3 4">
    <name type="scientific">Corynebacterium simulans</name>
    <dbReference type="NCBI Taxonomy" id="146827"/>
    <lineage>
        <taxon>Bacteria</taxon>
        <taxon>Bacillati</taxon>
        <taxon>Actinomycetota</taxon>
        <taxon>Actinomycetes</taxon>
        <taxon>Mycobacteriales</taxon>
        <taxon>Corynebacteriaceae</taxon>
        <taxon>Corynebacterium</taxon>
    </lineage>
</organism>
<keyword evidence="4" id="KW-1185">Reference proteome</keyword>
<name>A0ABR5VB01_9CORY</name>
<keyword evidence="2" id="KW-1133">Transmembrane helix</keyword>
<proteinExistence type="predicted"/>
<keyword evidence="2" id="KW-0472">Membrane</keyword>
<feature type="transmembrane region" description="Helical" evidence="2">
    <location>
        <begin position="357"/>
        <end position="379"/>
    </location>
</feature>
<feature type="transmembrane region" description="Helical" evidence="2">
    <location>
        <begin position="151"/>
        <end position="174"/>
    </location>
</feature>
<feature type="transmembrane region" description="Helical" evidence="2">
    <location>
        <begin position="194"/>
        <end position="211"/>
    </location>
</feature>
<sequence length="566" mass="59365">MDAMNKNTSPQTRSASRSRAQVRGRGGAGSSKPAARVANKVGSQARARRATAPTTLAGRIRRMLWTVAIPNAVVVLVVLAVALAALLLTSSPLAWLPTIVAEAWMVFNLAPISAGGIELSVLPLLPAGILSLIVGRRIRQAIKHKVSIKDLLVLLGCVVGVPLLLTIIAWLMLWDAGKVFDVSPPNFFVVLPRMLLLHLSALAGGMGSRLWKALAKRFGMPRMLVDAAQVALRYLGVLFAASAVVCLIVAIVGWSRQSEMMNAYPSIDGLGGFLLYLISALYIPNAVIGTGGILSGSEFQFGPESSISLFSIHMVSLPPLPIVGVVPSSIAPWAVGLLVVPIASAIYVVWRARRHVNFFFAVAASAFVAFFTLLLSYFVSGVLGIYGATGLNVWTATGLVALWFAAIALGFACAFAIGAWHASRNASAAAAAESDKAEEAAADAAFAEAEAEEAEMEDAEAEETAPNTSEGAVAESIKPDAASENATGEESAEEEPVPEEPMGAPEGESVADAPEDDEADETAVEKANESAEEAAEETAKSADSGVEAEVIDGEIVEEFPQEPHKD</sequence>
<feature type="compositionally biased region" description="Low complexity" evidence="1">
    <location>
        <begin position="500"/>
        <end position="512"/>
    </location>
</feature>
<comment type="caution">
    <text evidence="3">The sequence shown here is derived from an EMBL/GenBank/DDBJ whole genome shotgun (WGS) entry which is preliminary data.</text>
</comment>
<feature type="transmembrane region" description="Helical" evidence="2">
    <location>
        <begin position="109"/>
        <end position="130"/>
    </location>
</feature>
<evidence type="ECO:0000313" key="4">
    <source>
        <dbReference type="Proteomes" id="UP000070339"/>
    </source>
</evidence>
<evidence type="ECO:0000313" key="3">
    <source>
        <dbReference type="EMBL" id="KXU18494.1"/>
    </source>
</evidence>